<dbReference type="Proteomes" id="UP000241890">
    <property type="component" value="Unassembled WGS sequence"/>
</dbReference>
<dbReference type="GO" id="GO:0035269">
    <property type="term" value="P:protein O-linked glycosylation via mannose"/>
    <property type="evidence" value="ECO:0007669"/>
    <property type="project" value="TreeGrafter"/>
</dbReference>
<evidence type="ECO:0000256" key="7">
    <source>
        <dbReference type="SAM" id="SignalP"/>
    </source>
</evidence>
<dbReference type="PROSITE" id="PS51257">
    <property type="entry name" value="PROKAR_LIPOPROTEIN"/>
    <property type="match status" value="1"/>
</dbReference>
<keyword evidence="9" id="KW-1185">Reference proteome</keyword>
<keyword evidence="6" id="KW-0325">Glycoprotein</keyword>
<evidence type="ECO:0000256" key="2">
    <source>
        <dbReference type="ARBA" id="ARBA00022692"/>
    </source>
</evidence>
<comment type="subcellular location">
    <subcellularLocation>
        <location evidence="1">Membrane</location>
        <topology evidence="1">Single-pass type II membrane protein</topology>
    </subcellularLocation>
</comment>
<evidence type="ECO:0000256" key="4">
    <source>
        <dbReference type="ARBA" id="ARBA00022989"/>
    </source>
</evidence>
<keyword evidence="8" id="KW-0808">Transferase</keyword>
<gene>
    <name evidence="8" type="ORF">FCC1311_098222</name>
</gene>
<evidence type="ECO:0000256" key="5">
    <source>
        <dbReference type="ARBA" id="ARBA00023136"/>
    </source>
</evidence>
<dbReference type="Gene3D" id="3.90.550.10">
    <property type="entry name" value="Spore Coat Polysaccharide Biosynthesis Protein SpsA, Chain A"/>
    <property type="match status" value="1"/>
</dbReference>
<feature type="signal peptide" evidence="7">
    <location>
        <begin position="1"/>
        <end position="26"/>
    </location>
</feature>
<keyword evidence="2" id="KW-0812">Transmembrane</keyword>
<name>A0A2R5GTE5_9STRA</name>
<dbReference type="GO" id="GO:0016020">
    <property type="term" value="C:membrane"/>
    <property type="evidence" value="ECO:0007669"/>
    <property type="project" value="UniProtKB-SubCell"/>
</dbReference>
<organism evidence="8 9">
    <name type="scientific">Hondaea fermentalgiana</name>
    <dbReference type="NCBI Taxonomy" id="2315210"/>
    <lineage>
        <taxon>Eukaryota</taxon>
        <taxon>Sar</taxon>
        <taxon>Stramenopiles</taxon>
        <taxon>Bigyra</taxon>
        <taxon>Labyrinthulomycetes</taxon>
        <taxon>Thraustochytrida</taxon>
        <taxon>Thraustochytriidae</taxon>
        <taxon>Hondaea</taxon>
    </lineage>
</organism>
<accession>A0A2R5GTE5</accession>
<evidence type="ECO:0000256" key="3">
    <source>
        <dbReference type="ARBA" id="ARBA00022968"/>
    </source>
</evidence>
<dbReference type="AlphaFoldDB" id="A0A2R5GTE5"/>
<dbReference type="OrthoDB" id="205012at2759"/>
<proteinExistence type="predicted"/>
<dbReference type="EMBL" id="BEYU01000163">
    <property type="protein sequence ID" value="GBG33599.1"/>
    <property type="molecule type" value="Genomic_DNA"/>
</dbReference>
<sequence length="552" mass="61010">MSRARRKACRCALIGTLTLATACVLAQTQTATATTLLPQHLLRDEDLRDLANEDVWWADGAKHFAPLDSKENGMRVLCSETSTTLYQHIHASGLGDWNSLELRVRLSHVNINPSRSDQTSAFAGLLVLVQPRHGEDIMWELEIPSKEDLRALRGNLGSFLNISQVGAVASMTLGVTCTGFEGSFDLEHVELNAEPRETMIEAHQVVMDAQEDYPPTPKRHVLGDLARSAQLPSDTTLCSHASADRIAILAVSIAQWQRVHNGGASVASIALWNGPNTKDDAKTLIGKLAEALAYEEVNMDLMRIEIQVRERRRVDEPYPINALRNLGLSAVETEFALLLDADLLPGGDFVRALQHGLQVANEDELTGSMGVLHVLPAFEENRPSRGHSICRKAARATSKTSLNSLVRRGLVAPYKAVHQPRAHGATDVAQWLRDREEGARPYEVEAVAQYEPYVVVRIQDLGGGGGTGARHISLFDERFEGYGWNKVAMISELIRLGFRFLVLQEAWVVHCAHEKSSWSRAFSADPRARLRNRAARFQWAVATEDRFASCDA</sequence>
<evidence type="ECO:0000256" key="1">
    <source>
        <dbReference type="ARBA" id="ARBA00004606"/>
    </source>
</evidence>
<evidence type="ECO:0000313" key="8">
    <source>
        <dbReference type="EMBL" id="GBG33599.1"/>
    </source>
</evidence>
<dbReference type="InParanoid" id="A0A2R5GTE5"/>
<dbReference type="Pfam" id="PF13896">
    <property type="entry name" value="Glyco_transf_49"/>
    <property type="match status" value="1"/>
</dbReference>
<keyword evidence="5" id="KW-0472">Membrane</keyword>
<evidence type="ECO:0000313" key="9">
    <source>
        <dbReference type="Proteomes" id="UP000241890"/>
    </source>
</evidence>
<reference evidence="8 9" key="1">
    <citation type="submission" date="2017-12" db="EMBL/GenBank/DDBJ databases">
        <title>Sequencing, de novo assembly and annotation of complete genome of a new Thraustochytrid species, strain FCC1311.</title>
        <authorList>
            <person name="Sedici K."/>
            <person name="Godart F."/>
            <person name="Aiese Cigliano R."/>
            <person name="Sanseverino W."/>
            <person name="Barakat M."/>
            <person name="Ortet P."/>
            <person name="Marechal E."/>
            <person name="Cagnac O."/>
            <person name="Amato A."/>
        </authorList>
    </citation>
    <scope>NUCLEOTIDE SEQUENCE [LARGE SCALE GENOMIC DNA]</scope>
</reference>
<dbReference type="GO" id="GO:0042285">
    <property type="term" value="F:xylosyltransferase activity"/>
    <property type="evidence" value="ECO:0007669"/>
    <property type="project" value="TreeGrafter"/>
</dbReference>
<dbReference type="SUPFAM" id="SSF53448">
    <property type="entry name" value="Nucleotide-diphospho-sugar transferases"/>
    <property type="match status" value="1"/>
</dbReference>
<dbReference type="PANTHER" id="PTHR12270">
    <property type="entry name" value="GLYCOSYLTRANSFERASE-RELATED"/>
    <property type="match status" value="1"/>
</dbReference>
<comment type="caution">
    <text evidence="8">The sequence shown here is derived from an EMBL/GenBank/DDBJ whole genome shotgun (WGS) entry which is preliminary data.</text>
</comment>
<dbReference type="GO" id="GO:0015020">
    <property type="term" value="F:glucuronosyltransferase activity"/>
    <property type="evidence" value="ECO:0007669"/>
    <property type="project" value="TreeGrafter"/>
</dbReference>
<keyword evidence="4" id="KW-1133">Transmembrane helix</keyword>
<evidence type="ECO:0000256" key="6">
    <source>
        <dbReference type="ARBA" id="ARBA00023180"/>
    </source>
</evidence>
<feature type="chain" id="PRO_5015353303" evidence="7">
    <location>
        <begin position="27"/>
        <end position="552"/>
    </location>
</feature>
<dbReference type="InterPro" id="IPR029044">
    <property type="entry name" value="Nucleotide-diphossugar_trans"/>
</dbReference>
<keyword evidence="3" id="KW-0735">Signal-anchor</keyword>
<dbReference type="PANTHER" id="PTHR12270:SF52">
    <property type="entry name" value="GLYCOSYLTRANSFERASE-LIKE PROTEIN GNT13-RELATED"/>
    <property type="match status" value="1"/>
</dbReference>
<keyword evidence="7" id="KW-0732">Signal</keyword>
<protein>
    <submittedName>
        <fullName evidence="8">LARGE xylosyl-and glucuronyltransferase 1</fullName>
    </submittedName>
</protein>
<dbReference type="InterPro" id="IPR051292">
    <property type="entry name" value="Xyl/GlcA_transferase"/>
</dbReference>